<name>A0A511DBK5_9PSEU</name>
<dbReference type="Proteomes" id="UP000321685">
    <property type="component" value="Unassembled WGS sequence"/>
</dbReference>
<evidence type="ECO:0000313" key="6">
    <source>
        <dbReference type="EMBL" id="GEL22190.1"/>
    </source>
</evidence>
<keyword evidence="7" id="KW-1185">Reference proteome</keyword>
<dbReference type="Gene3D" id="3.30.590.20">
    <property type="match status" value="1"/>
</dbReference>
<dbReference type="InterPro" id="IPR011793">
    <property type="entry name" value="YbdK"/>
</dbReference>
<reference evidence="6 7" key="1">
    <citation type="submission" date="2019-07" db="EMBL/GenBank/DDBJ databases">
        <title>Whole genome shotgun sequence of Pseudonocardia sulfidoxydans NBRC 16205.</title>
        <authorList>
            <person name="Hosoyama A."/>
            <person name="Uohara A."/>
            <person name="Ohji S."/>
            <person name="Ichikawa N."/>
        </authorList>
    </citation>
    <scope>NUCLEOTIDE SEQUENCE [LARGE SCALE GENOMIC DNA]</scope>
    <source>
        <strain evidence="6 7">NBRC 16205</strain>
    </source>
</reference>
<accession>A0A511DBK5</accession>
<evidence type="ECO:0000256" key="1">
    <source>
        <dbReference type="ARBA" id="ARBA00022598"/>
    </source>
</evidence>
<keyword evidence="1 5" id="KW-0436">Ligase</keyword>
<dbReference type="Pfam" id="PF04107">
    <property type="entry name" value="GCS2"/>
    <property type="match status" value="1"/>
</dbReference>
<evidence type="ECO:0000256" key="4">
    <source>
        <dbReference type="ARBA" id="ARBA00048819"/>
    </source>
</evidence>
<keyword evidence="3 5" id="KW-0067">ATP-binding</keyword>
<comment type="caution">
    <text evidence="6">The sequence shown here is derived from an EMBL/GenBank/DDBJ whole genome shotgun (WGS) entry which is preliminary data.</text>
</comment>
<dbReference type="GO" id="GO:0004357">
    <property type="term" value="F:glutamate-cysteine ligase activity"/>
    <property type="evidence" value="ECO:0007669"/>
    <property type="project" value="UniProtKB-EC"/>
</dbReference>
<dbReference type="InterPro" id="IPR014746">
    <property type="entry name" value="Gln_synth/guanido_kin_cat_dom"/>
</dbReference>
<dbReference type="NCBIfam" id="NF010041">
    <property type="entry name" value="PRK13517.1-1"/>
    <property type="match status" value="1"/>
</dbReference>
<dbReference type="InterPro" id="IPR050141">
    <property type="entry name" value="GCL_type2/YbdK_subfam"/>
</dbReference>
<comment type="catalytic activity">
    <reaction evidence="4 5">
        <text>L-cysteine + L-glutamate + ATP = gamma-L-glutamyl-L-cysteine + ADP + phosphate + H(+)</text>
        <dbReference type="Rhea" id="RHEA:13285"/>
        <dbReference type="ChEBI" id="CHEBI:15378"/>
        <dbReference type="ChEBI" id="CHEBI:29985"/>
        <dbReference type="ChEBI" id="CHEBI:30616"/>
        <dbReference type="ChEBI" id="CHEBI:35235"/>
        <dbReference type="ChEBI" id="CHEBI:43474"/>
        <dbReference type="ChEBI" id="CHEBI:58173"/>
        <dbReference type="ChEBI" id="CHEBI:456216"/>
        <dbReference type="EC" id="6.3.2.2"/>
    </reaction>
</comment>
<dbReference type="AlphaFoldDB" id="A0A511DBK5"/>
<gene>
    <name evidence="6" type="ORF">PSU4_11440</name>
</gene>
<dbReference type="GO" id="GO:0005524">
    <property type="term" value="F:ATP binding"/>
    <property type="evidence" value="ECO:0007669"/>
    <property type="project" value="UniProtKB-KW"/>
</dbReference>
<evidence type="ECO:0000256" key="5">
    <source>
        <dbReference type="HAMAP-Rule" id="MF_01609"/>
    </source>
</evidence>
<dbReference type="EC" id="6.3.2.2" evidence="5"/>
<evidence type="ECO:0000313" key="7">
    <source>
        <dbReference type="Proteomes" id="UP000321685"/>
    </source>
</evidence>
<dbReference type="GO" id="GO:0042398">
    <property type="term" value="P:modified amino acid biosynthetic process"/>
    <property type="evidence" value="ECO:0007669"/>
    <property type="project" value="InterPro"/>
</dbReference>
<dbReference type="RefSeq" id="WP_222596173.1">
    <property type="nucleotide sequence ID" value="NZ_BJVJ01000007.1"/>
</dbReference>
<comment type="function">
    <text evidence="5">ATP-dependent carboxylate-amine ligase which exhibits weak glutamate--cysteine ligase activity.</text>
</comment>
<dbReference type="SUPFAM" id="SSF55931">
    <property type="entry name" value="Glutamine synthetase/guanido kinase"/>
    <property type="match status" value="1"/>
</dbReference>
<dbReference type="NCBIfam" id="TIGR02050">
    <property type="entry name" value="gshA_cyan_rel"/>
    <property type="match status" value="1"/>
</dbReference>
<dbReference type="PANTHER" id="PTHR36510:SF1">
    <property type="entry name" value="GLUTAMATE--CYSTEINE LIGASE 2-RELATED"/>
    <property type="match status" value="1"/>
</dbReference>
<proteinExistence type="inferred from homology"/>
<dbReference type="InterPro" id="IPR006336">
    <property type="entry name" value="GCS2"/>
</dbReference>
<evidence type="ECO:0000256" key="2">
    <source>
        <dbReference type="ARBA" id="ARBA00022741"/>
    </source>
</evidence>
<dbReference type="EMBL" id="BJVJ01000007">
    <property type="protein sequence ID" value="GEL22190.1"/>
    <property type="molecule type" value="Genomic_DNA"/>
</dbReference>
<keyword evidence="2 5" id="KW-0547">Nucleotide-binding</keyword>
<organism evidence="6 7">
    <name type="scientific">Pseudonocardia sulfidoxydans NBRC 16205</name>
    <dbReference type="NCBI Taxonomy" id="1223511"/>
    <lineage>
        <taxon>Bacteria</taxon>
        <taxon>Bacillati</taxon>
        <taxon>Actinomycetota</taxon>
        <taxon>Actinomycetes</taxon>
        <taxon>Pseudonocardiales</taxon>
        <taxon>Pseudonocardiaceae</taxon>
        <taxon>Pseudonocardia</taxon>
    </lineage>
</organism>
<comment type="similarity">
    <text evidence="5">Belongs to the glutamate--cysteine ligase type 2 family. YbdK subfamily.</text>
</comment>
<sequence>MRSVGIEEEFVLVDPDTAAAAAVASTVLRIDKAERGTSGAPDDEGGELTSELHREQLETGTRPSHTLDELRAEVVDRRADARRAAESAGVVPVALATYPLAVEPTVSAGARTRRILERFGRTAQEQLTCGCHVHVGVECADEGVAVLDRMRPWLAVLAALSVNSPFWNGEDSNYASYRSQVWSRWPSAGPFSLFGSAERYTAVERAMLGTGTLLDEGMIYFDARLSRRHPTVEIRVADVCREPDDAVLVAALARALVDTAAAQWRAGVDPDPVPAEVLRLAAWRAGRSGMAGELVHPATWTPAPARTVVDDLVAHVEPALTAAGDLAVVTELVDAVVRRGTGADRQRAVHARTRDLRAVVLDAADATYLVTN</sequence>
<protein>
    <recommendedName>
        <fullName evidence="5">Putative glutamate--cysteine ligase 2</fullName>
        <ecNumber evidence="5">6.3.2.2</ecNumber>
    </recommendedName>
    <alternativeName>
        <fullName evidence="5">Gamma-glutamylcysteine synthetase 2</fullName>
        <shortName evidence="5">GCS 2</shortName>
        <shortName evidence="5">Gamma-GCS 2</shortName>
    </alternativeName>
</protein>
<evidence type="ECO:0000256" key="3">
    <source>
        <dbReference type="ARBA" id="ARBA00022840"/>
    </source>
</evidence>
<dbReference type="PANTHER" id="PTHR36510">
    <property type="entry name" value="GLUTAMATE--CYSTEINE LIGASE 2-RELATED"/>
    <property type="match status" value="1"/>
</dbReference>
<dbReference type="HAMAP" id="MF_01609">
    <property type="entry name" value="Glu_cys_ligase_2"/>
    <property type="match status" value="1"/>
</dbReference>